<name>A0ABY7WK46_9SPHI</name>
<proteinExistence type="predicted"/>
<organism evidence="2 3">
    <name type="scientific">Sphingobacterium oryzagri</name>
    <dbReference type="NCBI Taxonomy" id="3025669"/>
    <lineage>
        <taxon>Bacteria</taxon>
        <taxon>Pseudomonadati</taxon>
        <taxon>Bacteroidota</taxon>
        <taxon>Sphingobacteriia</taxon>
        <taxon>Sphingobacteriales</taxon>
        <taxon>Sphingobacteriaceae</taxon>
        <taxon>Sphingobacterium</taxon>
    </lineage>
</organism>
<keyword evidence="1" id="KW-0175">Coiled coil</keyword>
<evidence type="ECO:0000313" key="3">
    <source>
        <dbReference type="Proteomes" id="UP001221558"/>
    </source>
</evidence>
<evidence type="ECO:0000313" key="2">
    <source>
        <dbReference type="EMBL" id="WDF69961.1"/>
    </source>
</evidence>
<dbReference type="EMBL" id="CP117880">
    <property type="protein sequence ID" value="WDF69961.1"/>
    <property type="molecule type" value="Genomic_DNA"/>
</dbReference>
<reference evidence="2 3" key="1">
    <citation type="submission" date="2023-02" db="EMBL/GenBank/DDBJ databases">
        <title>Genome sequence of Sphingobacterium sp. KACC 22765.</title>
        <authorList>
            <person name="Kim S."/>
            <person name="Heo J."/>
            <person name="Kwon S.-W."/>
        </authorList>
    </citation>
    <scope>NUCLEOTIDE SEQUENCE [LARGE SCALE GENOMIC DNA]</scope>
    <source>
        <strain evidence="2 3">KACC 22765</strain>
    </source>
</reference>
<evidence type="ECO:0000256" key="1">
    <source>
        <dbReference type="SAM" id="Coils"/>
    </source>
</evidence>
<gene>
    <name evidence="2" type="ORF">PQ465_06180</name>
</gene>
<evidence type="ECO:0008006" key="4">
    <source>
        <dbReference type="Google" id="ProtNLM"/>
    </source>
</evidence>
<accession>A0ABY7WK46</accession>
<feature type="coiled-coil region" evidence="1">
    <location>
        <begin position="51"/>
        <end position="78"/>
    </location>
</feature>
<dbReference type="Proteomes" id="UP001221558">
    <property type="component" value="Chromosome"/>
</dbReference>
<sequence>MEFTIKKELLDFCVAKNKDRIKDIVLAMEHAQDAIENDTKSSAGDKYETTREMVQQDLNRYQDQLAQAKKDAVVLQQLELDVKTSGAVGAVVVTDKASYFIAISLGKQYIAANDYMIISASSPIGKLLLGKVIGEGIVFNGNSQTIQAIY</sequence>
<keyword evidence="3" id="KW-1185">Reference proteome</keyword>
<dbReference type="RefSeq" id="WP_274268669.1">
    <property type="nucleotide sequence ID" value="NZ_CP117880.1"/>
</dbReference>
<protein>
    <recommendedName>
        <fullName evidence="4">3-oxoacyl-ACP synthase</fullName>
    </recommendedName>
</protein>